<proteinExistence type="predicted"/>
<dbReference type="Gene3D" id="3.40.50.1820">
    <property type="entry name" value="alpha/beta hydrolase"/>
    <property type="match status" value="1"/>
</dbReference>
<accession>A0ABD7V5T1</accession>
<reference evidence="1 2" key="1">
    <citation type="submission" date="2019-02" db="EMBL/GenBank/DDBJ databases">
        <authorList>
            <consortium name="Pathogen Informatics"/>
        </authorList>
    </citation>
    <scope>NUCLEOTIDE SEQUENCE [LARGE SCALE GENOMIC DNA]</scope>
    <source>
        <strain evidence="1 2">3012STDY6756503</strain>
    </source>
</reference>
<dbReference type="EMBL" id="CAACYD010000007">
    <property type="protein sequence ID" value="VFA89605.1"/>
    <property type="molecule type" value="Genomic_DNA"/>
</dbReference>
<evidence type="ECO:0000313" key="2">
    <source>
        <dbReference type="Proteomes" id="UP000360750"/>
    </source>
</evidence>
<protein>
    <submittedName>
        <fullName evidence="1">Alpha/beta hydrolase family</fullName>
    </submittedName>
</protein>
<dbReference type="Proteomes" id="UP000360750">
    <property type="component" value="Unassembled WGS sequence"/>
</dbReference>
<comment type="caution">
    <text evidence="1">The sequence shown here is derived from an EMBL/GenBank/DDBJ whole genome shotgun (WGS) entry which is preliminary data.</text>
</comment>
<dbReference type="GO" id="GO:0016787">
    <property type="term" value="F:hydrolase activity"/>
    <property type="evidence" value="ECO:0007669"/>
    <property type="project" value="UniProtKB-KW"/>
</dbReference>
<gene>
    <name evidence="1" type="ORF">NCTC8139_03172</name>
</gene>
<keyword evidence="1" id="KW-0378">Hydrolase</keyword>
<organism evidence="1 2">
    <name type="scientific">Gordonia paraffinivorans</name>
    <dbReference type="NCBI Taxonomy" id="175628"/>
    <lineage>
        <taxon>Bacteria</taxon>
        <taxon>Bacillati</taxon>
        <taxon>Actinomycetota</taxon>
        <taxon>Actinomycetes</taxon>
        <taxon>Mycobacteriales</taxon>
        <taxon>Gordoniaceae</taxon>
        <taxon>Gordonia</taxon>
    </lineage>
</organism>
<dbReference type="AlphaFoldDB" id="A0ABD7V5T1"/>
<dbReference type="InterPro" id="IPR029058">
    <property type="entry name" value="AB_hydrolase_fold"/>
</dbReference>
<dbReference type="SUPFAM" id="SSF53474">
    <property type="entry name" value="alpha/beta-Hydrolases"/>
    <property type="match status" value="1"/>
</dbReference>
<evidence type="ECO:0000313" key="1">
    <source>
        <dbReference type="EMBL" id="VFA89605.1"/>
    </source>
</evidence>
<name>A0ABD7V5T1_9ACTN</name>
<sequence>MASAFVPLQTDVRIRDDFRAFLRGIRPAELAEVTPRMSGVGIPVRFVWGRDDRCFTLTHGRRFALVFGGETTPFLEVPDARTFVSLDQPQVVADEIVAATSRSTP</sequence>